<sequence length="89" mass="10071">MSLGYQASCNYWLASCYFLTCEGLNTNHITPLLIIMVNPMQENHGPDFTLDKTLYIVSLLYKKTGRLNQAIRSRHSRTADTGTDPDTTE</sequence>
<accession>A0A5M3PWJ4</accession>
<dbReference type="Proteomes" id="UP000387223">
    <property type="component" value="Unassembled WGS sequence"/>
</dbReference>
<organism evidence="1 2">
    <name type="scientific">Marinobacter salsuginis</name>
    <dbReference type="NCBI Taxonomy" id="418719"/>
    <lineage>
        <taxon>Bacteria</taxon>
        <taxon>Pseudomonadati</taxon>
        <taxon>Pseudomonadota</taxon>
        <taxon>Gammaproteobacteria</taxon>
        <taxon>Pseudomonadales</taxon>
        <taxon>Marinobacteraceae</taxon>
        <taxon>Marinobacter</taxon>
    </lineage>
</organism>
<evidence type="ECO:0000313" key="1">
    <source>
        <dbReference type="EMBL" id="GBO87228.1"/>
    </source>
</evidence>
<dbReference type="EMBL" id="BGZI01000003">
    <property type="protein sequence ID" value="GBO87228.1"/>
    <property type="molecule type" value="Genomic_DNA"/>
</dbReference>
<evidence type="ECO:0000313" key="2">
    <source>
        <dbReference type="Proteomes" id="UP000387223"/>
    </source>
</evidence>
<gene>
    <name evidence="1" type="ORF">MSSD14B_08960</name>
</gene>
<reference evidence="1 2" key="1">
    <citation type="journal article" date="2019" name="J. Gen. Appl. Microbiol.">
        <title>Aerobic degradation of cis-dichloroethene by the marine bacterium Marinobacter salsuginis strain 5N-3.</title>
        <authorList>
            <person name="Inoue Y."/>
            <person name="Fukunaga Y."/>
            <person name="Katsumata H."/>
            <person name="Ohji S."/>
            <person name="Hosoyama A."/>
            <person name="Mori K."/>
            <person name="Ando K."/>
        </authorList>
    </citation>
    <scope>NUCLEOTIDE SEQUENCE [LARGE SCALE GENOMIC DNA]</scope>
    <source>
        <strain evidence="1 2">NBRC 109114</strain>
    </source>
</reference>
<protein>
    <submittedName>
        <fullName evidence="1">Uncharacterized protein</fullName>
    </submittedName>
</protein>
<name>A0A5M3PWJ4_9GAMM</name>
<proteinExistence type="predicted"/>
<dbReference type="AlphaFoldDB" id="A0A5M3PWJ4"/>
<comment type="caution">
    <text evidence="1">The sequence shown here is derived from an EMBL/GenBank/DDBJ whole genome shotgun (WGS) entry which is preliminary data.</text>
</comment>